<evidence type="ECO:0000313" key="1">
    <source>
        <dbReference type="EMBL" id="TKJ39952.1"/>
    </source>
</evidence>
<dbReference type="PIRSF" id="PIRSF035652">
    <property type="entry name" value="CHP02436"/>
    <property type="match status" value="1"/>
</dbReference>
<evidence type="ECO:0000313" key="2">
    <source>
        <dbReference type="Proteomes" id="UP000319619"/>
    </source>
</evidence>
<dbReference type="InterPro" id="IPR036583">
    <property type="entry name" value="23S_rRNA_IVS_sf"/>
</dbReference>
<accession>A0A532UYG9</accession>
<dbReference type="PANTHER" id="PTHR38471">
    <property type="entry name" value="FOUR HELIX BUNDLE PROTEIN"/>
    <property type="match status" value="1"/>
</dbReference>
<dbReference type="InterPro" id="IPR012657">
    <property type="entry name" value="23S_rRNA-intervening_sequence"/>
</dbReference>
<dbReference type="SUPFAM" id="SSF158446">
    <property type="entry name" value="IVS-encoded protein-like"/>
    <property type="match status" value="1"/>
</dbReference>
<dbReference type="EMBL" id="NJBN01000006">
    <property type="protein sequence ID" value="TKJ39952.1"/>
    <property type="molecule type" value="Genomic_DNA"/>
</dbReference>
<dbReference type="AlphaFoldDB" id="A0A532UYG9"/>
<organism evidence="1 2">
    <name type="scientific">candidate division LCP-89 bacterium B3_LCP</name>
    <dbReference type="NCBI Taxonomy" id="2012998"/>
    <lineage>
        <taxon>Bacteria</taxon>
        <taxon>Pseudomonadati</taxon>
        <taxon>Bacteria division LCP-89</taxon>
    </lineage>
</organism>
<dbReference type="PANTHER" id="PTHR38471:SF2">
    <property type="entry name" value="FOUR HELIX BUNDLE PROTEIN"/>
    <property type="match status" value="1"/>
</dbReference>
<dbReference type="Proteomes" id="UP000319619">
    <property type="component" value="Unassembled WGS sequence"/>
</dbReference>
<dbReference type="NCBIfam" id="TIGR02436">
    <property type="entry name" value="four helix bundle protein"/>
    <property type="match status" value="1"/>
</dbReference>
<sequence>MKIDKTVISERLLDLAAGTIKLTTSLEKTYTGRHVSGQLMRSATSAGANYEEACGAESRKDFLHKMQIVLKELRESLYWIRLIEKADLNASVSNNLNSLLSEAQELTNIIAKSIITAKKNK</sequence>
<dbReference type="Pfam" id="PF05635">
    <property type="entry name" value="23S_rRNA_IVP"/>
    <property type="match status" value="1"/>
</dbReference>
<gene>
    <name evidence="1" type="ORF">CEE37_09450</name>
</gene>
<dbReference type="Gene3D" id="1.20.1440.60">
    <property type="entry name" value="23S rRNA-intervening sequence"/>
    <property type="match status" value="1"/>
</dbReference>
<protein>
    <submittedName>
        <fullName evidence="1">Four helix bundle protein</fullName>
    </submittedName>
</protein>
<name>A0A532UYG9_UNCL8</name>
<comment type="caution">
    <text evidence="1">The sequence shown here is derived from an EMBL/GenBank/DDBJ whole genome shotgun (WGS) entry which is preliminary data.</text>
</comment>
<reference evidence="1 2" key="1">
    <citation type="submission" date="2017-06" db="EMBL/GenBank/DDBJ databases">
        <title>Novel microbial phyla capable of carbon fixation and sulfur reduction in deep-sea sediments.</title>
        <authorList>
            <person name="Huang J."/>
            <person name="Baker B."/>
            <person name="Wang Y."/>
        </authorList>
    </citation>
    <scope>NUCLEOTIDE SEQUENCE [LARGE SCALE GENOMIC DNA]</scope>
    <source>
        <strain evidence="1">B3_LCP</strain>
    </source>
</reference>
<proteinExistence type="predicted"/>